<reference evidence="2" key="2">
    <citation type="journal article" date="2018" name="Mol. Plant Microbe Interact.">
        <title>Genome sequence resources for the wheat stripe rust pathogen (Puccinia striiformis f. sp. tritici) and the barley stripe rust pathogen (Puccinia striiformis f. sp. hordei).</title>
        <authorList>
            <person name="Xia C."/>
            <person name="Wang M."/>
            <person name="Yin C."/>
            <person name="Cornejo O.E."/>
            <person name="Hulbert S.H."/>
            <person name="Chen X."/>
        </authorList>
    </citation>
    <scope>NUCLEOTIDE SEQUENCE [LARGE SCALE GENOMIC DNA]</scope>
    <source>
        <strain evidence="2">93-210</strain>
    </source>
</reference>
<dbReference type="Proteomes" id="UP001060170">
    <property type="component" value="Chromosome 17"/>
</dbReference>
<reference evidence="2" key="1">
    <citation type="journal article" date="2018" name="BMC Genomics">
        <title>Genomic insights into host adaptation between the wheat stripe rust pathogen (Puccinia striiformis f. sp. tritici) and the barley stripe rust pathogen (Puccinia striiformis f. sp. hordei).</title>
        <authorList>
            <person name="Xia C."/>
            <person name="Wang M."/>
            <person name="Yin C."/>
            <person name="Cornejo O.E."/>
            <person name="Hulbert S.H."/>
            <person name="Chen X."/>
        </authorList>
    </citation>
    <scope>NUCLEOTIDE SEQUENCE [LARGE SCALE GENOMIC DNA]</scope>
    <source>
        <strain evidence="2">93-210</strain>
    </source>
</reference>
<name>A0ACC0DP55_9BASI</name>
<protein>
    <submittedName>
        <fullName evidence="1">Uncharacterized protein</fullName>
    </submittedName>
</protein>
<reference evidence="1 2" key="3">
    <citation type="journal article" date="2022" name="Microbiol. Spectr.">
        <title>Folding features and dynamics of 3D genome architecture in plant fungal pathogens.</title>
        <authorList>
            <person name="Xia C."/>
        </authorList>
    </citation>
    <scope>NUCLEOTIDE SEQUENCE [LARGE SCALE GENOMIC DNA]</scope>
    <source>
        <strain evidence="1 2">93-210</strain>
    </source>
</reference>
<evidence type="ECO:0000313" key="1">
    <source>
        <dbReference type="EMBL" id="KAI7936701.1"/>
    </source>
</evidence>
<keyword evidence="2" id="KW-1185">Reference proteome</keyword>
<organism evidence="1 2">
    <name type="scientific">Puccinia striiformis f. sp. tritici</name>
    <dbReference type="NCBI Taxonomy" id="168172"/>
    <lineage>
        <taxon>Eukaryota</taxon>
        <taxon>Fungi</taxon>
        <taxon>Dikarya</taxon>
        <taxon>Basidiomycota</taxon>
        <taxon>Pucciniomycotina</taxon>
        <taxon>Pucciniomycetes</taxon>
        <taxon>Pucciniales</taxon>
        <taxon>Pucciniaceae</taxon>
        <taxon>Puccinia</taxon>
    </lineage>
</organism>
<proteinExistence type="predicted"/>
<gene>
    <name evidence="1" type="ORF">MJO28_015600</name>
</gene>
<comment type="caution">
    <text evidence="1">The sequence shown here is derived from an EMBL/GenBank/DDBJ whole genome shotgun (WGS) entry which is preliminary data.</text>
</comment>
<sequence length="118" mass="13007">MHLLKSALALLLTEVSSLIAAGDPITTFVGFICPSGYGDGYCATEKFDGPPSGPIYYTVHFANPVLGKYYTYNCLGTKEQNNYCCKQALRYTDLFHSRSSQSEVEGNCFSVYPESHPK</sequence>
<dbReference type="EMBL" id="CM045881">
    <property type="protein sequence ID" value="KAI7936701.1"/>
    <property type="molecule type" value="Genomic_DNA"/>
</dbReference>
<accession>A0ACC0DP55</accession>
<evidence type="ECO:0000313" key="2">
    <source>
        <dbReference type="Proteomes" id="UP001060170"/>
    </source>
</evidence>